<dbReference type="PANTHER" id="PTHR10426">
    <property type="entry name" value="STRICTOSIDINE SYNTHASE-RELATED"/>
    <property type="match status" value="1"/>
</dbReference>
<accession>A0A8T3B1E5</accession>
<evidence type="ECO:0000256" key="1">
    <source>
        <dbReference type="ARBA" id="ARBA00004116"/>
    </source>
</evidence>
<dbReference type="PANTHER" id="PTHR10426:SF106">
    <property type="entry name" value="PROTEIN STRICTOSIDINE SYNTHASE-LIKE 3"/>
    <property type="match status" value="1"/>
</dbReference>
<evidence type="ECO:0000256" key="3">
    <source>
        <dbReference type="ARBA" id="ARBA00022554"/>
    </source>
</evidence>
<comment type="caution">
    <text evidence="7">The sequence shown here is derived from an EMBL/GenBank/DDBJ whole genome shotgun (WGS) entry which is preliminary data.</text>
</comment>
<evidence type="ECO:0000256" key="5">
    <source>
        <dbReference type="SAM" id="SignalP"/>
    </source>
</evidence>
<evidence type="ECO:0000313" key="8">
    <source>
        <dbReference type="Proteomes" id="UP000829196"/>
    </source>
</evidence>
<dbReference type="Pfam" id="PF03088">
    <property type="entry name" value="Str_synth"/>
    <property type="match status" value="1"/>
</dbReference>
<dbReference type="GO" id="GO:0016787">
    <property type="term" value="F:hydrolase activity"/>
    <property type="evidence" value="ECO:0007669"/>
    <property type="project" value="TreeGrafter"/>
</dbReference>
<dbReference type="GO" id="GO:0005773">
    <property type="term" value="C:vacuole"/>
    <property type="evidence" value="ECO:0007669"/>
    <property type="project" value="UniProtKB-SubCell"/>
</dbReference>
<keyword evidence="8" id="KW-1185">Reference proteome</keyword>
<dbReference type="SUPFAM" id="SSF63829">
    <property type="entry name" value="Calcium-dependent phosphotriesterase"/>
    <property type="match status" value="1"/>
</dbReference>
<dbReference type="SMR" id="A0A8T3B1E5"/>
<dbReference type="InterPro" id="IPR011042">
    <property type="entry name" value="6-blade_b-propeller_TolB-like"/>
</dbReference>
<dbReference type="Pfam" id="PF20067">
    <property type="entry name" value="SSL_N"/>
    <property type="match status" value="1"/>
</dbReference>
<sequence>MVTVLLLPLVFTVVLSSTAAAQTVNADLKMLMIDTAVGPESIAFDSRGEGPYTGVSDGRIIKWGGHNSGWQSFAFPSQWSEELCDGEEIHMEEKCGRPLGLQFNKKTGELYIADAYFGLLVVSPEGGSARQLATEAGGVPFKFTNGVDVDQETGVVYFTDSSSRFQRWENEVVVATGDSTGRFMKYDPETQQVTILVSGLAFPNGVAISHDRSFVVVAGTTNCLISRYWLQGPKGGQFEPFAELPGYPDNIKRNADGEFWVAINREKIRLGGDVVMAPAAVKLSNKGKVLKVLDGTVMSPLSEVEERNGTLWLGSVLLPYVGVYGN</sequence>
<comment type="subcellular location">
    <subcellularLocation>
        <location evidence="1">Vacuole</location>
    </subcellularLocation>
</comment>
<evidence type="ECO:0000256" key="4">
    <source>
        <dbReference type="ARBA" id="ARBA00023180"/>
    </source>
</evidence>
<dbReference type="GO" id="GO:0012505">
    <property type="term" value="C:endomembrane system"/>
    <property type="evidence" value="ECO:0007669"/>
    <property type="project" value="TreeGrafter"/>
</dbReference>
<feature type="domain" description="Strictosidine synthase conserved region" evidence="6">
    <location>
        <begin position="145"/>
        <end position="232"/>
    </location>
</feature>
<organism evidence="7 8">
    <name type="scientific">Dendrobium nobile</name>
    <name type="common">Orchid</name>
    <dbReference type="NCBI Taxonomy" id="94219"/>
    <lineage>
        <taxon>Eukaryota</taxon>
        <taxon>Viridiplantae</taxon>
        <taxon>Streptophyta</taxon>
        <taxon>Embryophyta</taxon>
        <taxon>Tracheophyta</taxon>
        <taxon>Spermatophyta</taxon>
        <taxon>Magnoliopsida</taxon>
        <taxon>Liliopsida</taxon>
        <taxon>Asparagales</taxon>
        <taxon>Orchidaceae</taxon>
        <taxon>Epidendroideae</taxon>
        <taxon>Malaxideae</taxon>
        <taxon>Dendrobiinae</taxon>
        <taxon>Dendrobium</taxon>
    </lineage>
</organism>
<keyword evidence="3" id="KW-0926">Vacuole</keyword>
<comment type="similarity">
    <text evidence="2">Belongs to the strictosidine synthase family.</text>
</comment>
<keyword evidence="5" id="KW-0732">Signal</keyword>
<protein>
    <recommendedName>
        <fullName evidence="6">Strictosidine synthase conserved region domain-containing protein</fullName>
    </recommendedName>
</protein>
<evidence type="ECO:0000313" key="7">
    <source>
        <dbReference type="EMBL" id="KAI0502160.1"/>
    </source>
</evidence>
<keyword evidence="4" id="KW-0325">Glycoprotein</keyword>
<dbReference type="OrthoDB" id="1908448at2759"/>
<dbReference type="AlphaFoldDB" id="A0A8T3B1E5"/>
<name>A0A8T3B1E5_DENNO</name>
<dbReference type="FunFam" id="2.120.10.30:FF:000048">
    <property type="entry name" value="Protein strictosidine synthase-like 10"/>
    <property type="match status" value="1"/>
</dbReference>
<feature type="signal peptide" evidence="5">
    <location>
        <begin position="1"/>
        <end position="21"/>
    </location>
</feature>
<proteinExistence type="inferred from homology"/>
<dbReference type="Proteomes" id="UP000829196">
    <property type="component" value="Unassembled WGS sequence"/>
</dbReference>
<dbReference type="Gene3D" id="2.120.10.30">
    <property type="entry name" value="TolB, C-terminal domain"/>
    <property type="match status" value="1"/>
</dbReference>
<reference evidence="7" key="1">
    <citation type="journal article" date="2022" name="Front. Genet.">
        <title>Chromosome-Scale Assembly of the Dendrobium nobile Genome Provides Insights Into the Molecular Mechanism of the Biosynthesis of the Medicinal Active Ingredient of Dendrobium.</title>
        <authorList>
            <person name="Xu Q."/>
            <person name="Niu S.-C."/>
            <person name="Li K.-L."/>
            <person name="Zheng P.-J."/>
            <person name="Zhang X.-J."/>
            <person name="Jia Y."/>
            <person name="Liu Y."/>
            <person name="Niu Y.-X."/>
            <person name="Yu L.-H."/>
            <person name="Chen D.-F."/>
            <person name="Zhang G.-Q."/>
        </authorList>
    </citation>
    <scope>NUCLEOTIDE SEQUENCE</scope>
    <source>
        <tissue evidence="7">Leaf</tissue>
    </source>
</reference>
<feature type="chain" id="PRO_5035756081" description="Strictosidine synthase conserved region domain-containing protein" evidence="5">
    <location>
        <begin position="22"/>
        <end position="326"/>
    </location>
</feature>
<gene>
    <name evidence="7" type="ORF">KFK09_017107</name>
</gene>
<evidence type="ECO:0000256" key="2">
    <source>
        <dbReference type="ARBA" id="ARBA00009191"/>
    </source>
</evidence>
<dbReference type="EMBL" id="JAGYWB010000012">
    <property type="protein sequence ID" value="KAI0502160.1"/>
    <property type="molecule type" value="Genomic_DNA"/>
</dbReference>
<evidence type="ECO:0000259" key="6">
    <source>
        <dbReference type="Pfam" id="PF03088"/>
    </source>
</evidence>
<dbReference type="InterPro" id="IPR018119">
    <property type="entry name" value="Strictosidine_synth_cons-reg"/>
</dbReference>